<evidence type="ECO:0000256" key="2">
    <source>
        <dbReference type="ARBA" id="ARBA00022525"/>
    </source>
</evidence>
<keyword evidence="2" id="KW-0964">Secreted</keyword>
<keyword evidence="6" id="KW-1133">Transmembrane helix</keyword>
<evidence type="ECO:0000313" key="9">
    <source>
        <dbReference type="Proteomes" id="UP000030182"/>
    </source>
</evidence>
<dbReference type="CDD" id="cd00222">
    <property type="entry name" value="CollagenBindB"/>
    <property type="match status" value="1"/>
</dbReference>
<gene>
    <name evidence="8" type="ORF">DHOM_10215</name>
</gene>
<evidence type="ECO:0000256" key="5">
    <source>
        <dbReference type="SAM" id="MobiDB-lite"/>
    </source>
</evidence>
<evidence type="ECO:0000256" key="3">
    <source>
        <dbReference type="ARBA" id="ARBA00022729"/>
    </source>
</evidence>
<dbReference type="PROSITE" id="PS50847">
    <property type="entry name" value="GRAM_POS_ANCHORING"/>
    <property type="match status" value="1"/>
</dbReference>
<keyword evidence="6" id="KW-0812">Transmembrane</keyword>
<dbReference type="SUPFAM" id="SSF49478">
    <property type="entry name" value="Cna protein B-type domain"/>
    <property type="match status" value="1"/>
</dbReference>
<dbReference type="SUPFAM" id="SSF49401">
    <property type="entry name" value="Bacterial adhesins"/>
    <property type="match status" value="1"/>
</dbReference>
<feature type="transmembrane region" description="Helical" evidence="6">
    <location>
        <begin position="1122"/>
        <end position="1139"/>
    </location>
</feature>
<feature type="transmembrane region" description="Helical" evidence="6">
    <location>
        <begin position="21"/>
        <end position="41"/>
    </location>
</feature>
<protein>
    <recommendedName>
        <fullName evidence="7">Gram-positive cocci surface proteins LPxTG domain-containing protein</fullName>
    </recommendedName>
</protein>
<dbReference type="Pfam" id="PF05738">
    <property type="entry name" value="Cna_B"/>
    <property type="match status" value="1"/>
</dbReference>
<evidence type="ECO:0000313" key="8">
    <source>
        <dbReference type="EMBL" id="KDS92569.1"/>
    </source>
</evidence>
<evidence type="ECO:0000256" key="4">
    <source>
        <dbReference type="ARBA" id="ARBA00023088"/>
    </source>
</evidence>
<name>A0ABR4SHA6_9MICO</name>
<sequence length="1146" mass="123764">MVRSISTKLQQSPTRRIALTVLAAFIAVIMVFCSQVVYALGSGDTNGDTKAYELEGVWKNQPEVVTSGLDVLSMVWHLDINDSAPAPGNKPTADNLLSVTVKNAHFGEIPAECLSGDKGASKISEDKRTLTCDIGERDEGTAQMVLSGVKVDGPAESKVSAKATFRGLEAELPEIPIVAPFIMDAKFDAGAPSSLTGQPDTYQVMSFPFSLAHSTGSAAGPESVSYDITINGVRGERITTQDVACAPIDRVHSGYPYSAPGKPQEQTAKFPTCEFTLVDPETNTFRLTLSDLDYVSKRPELDSNGVRLPQVQPKHPREVIAAGELRVKVPYMVAGPNSNAKTNVTLKASAPTYTAVDGSTSDDDPSNNQNRAPMIRGNWTGAWVVRSQYPKAYPGIGWSDTSRAPVGATVMSVSGIAPPRVEGFSDNWICNTLDTERVDFVDARVVADPYAKPNVYYGENVEGLDILYYTGEVKDPNLFECGTEETPFDEGKDEKDGWSYTKPADLSTVKAVKLRVPRAKGHLSKLPQSYFYLVIEQKIHDDVEIGADVWTWTSVLDETHTEWKMDINAKIAYDRVTNEREITPEFASPGVVTDGVRYPYAGPGRDLLRVVPSLPVVAKDVAQPEYGPGAEAEYTIRYGLESEIANMPNDQVVIEDTLPAGMEYVPGTADVEPDVKTNSNGQQVLTWTKDGVEPNIRVFEDGNAYVINYKAKLPKDAKPGAVYTNEVAASSQGQTRKAKAKVTVPRAGYTSLKKNVEKPVVETTRNGVAANEWTLKLTSNDPTRSNLTDVIDVLPSNGDSQGSKFDGALKVTGVEGAEGATVYSTTVDPAEIDEDPNAKVNGGTGTPSDIWEEGVKEDATALRVITKAPLAFGDTQTITVKTELHQAQHGDVVVNKAVGRAENTKLRMRTSAQFTVRTPVDVSVEKVWKDENGEALTETPESVQVQLMRQQGDESTPVGEKVELSAANGWKHTFESLPATVDDEPVSYTVQEDSVEGYTSQVKVADAGSVFEVTVTNTREPEPTPDPTPDPTPEPTPDPTPEPTPEPTPDPTPEPTPDPTPEPTPEPTPDPTPEPTPDPTPEPAPEPTPEPTPEPGEEPTPEPTPEKPRVPEKGLPRTGVEVAGFLAIAATLLGVGLFLRRRPRKQ</sequence>
<evidence type="ECO:0000259" key="7">
    <source>
        <dbReference type="PROSITE" id="PS50847"/>
    </source>
</evidence>
<feature type="compositionally biased region" description="Pro residues" evidence="5">
    <location>
        <begin position="1024"/>
        <end position="1094"/>
    </location>
</feature>
<feature type="region of interest" description="Disordered" evidence="5">
    <location>
        <begin position="831"/>
        <end position="851"/>
    </location>
</feature>
<keyword evidence="3" id="KW-0732">Signal</keyword>
<dbReference type="EMBL" id="JDRS01000022">
    <property type="protein sequence ID" value="KDS92569.1"/>
    <property type="molecule type" value="Genomic_DNA"/>
</dbReference>
<reference evidence="8 9" key="1">
    <citation type="submission" date="2014-01" db="EMBL/GenBank/DDBJ databases">
        <title>Draft genome sequence of the multidrug-resistant clinical isolate Dermabacter hominis 1368.</title>
        <authorList>
            <person name="Albersmeier A."/>
            <person name="Bomholt C."/>
            <person name="Glaub A."/>
            <person name="Ruckert C."/>
            <person name="Soriano F."/>
            <person name="Fernandez-Natal I."/>
            <person name="Tauch A."/>
        </authorList>
    </citation>
    <scope>NUCLEOTIDE SEQUENCE [LARGE SCALE GENOMIC DNA]</scope>
    <source>
        <strain evidence="8 9">1368</strain>
    </source>
</reference>
<dbReference type="PANTHER" id="PTHR36721:SF1">
    <property type="entry name" value="OS04G0446401 PROTEIN"/>
    <property type="match status" value="1"/>
</dbReference>
<keyword evidence="1" id="KW-0134">Cell wall</keyword>
<dbReference type="RefSeq" id="WP_034371360.1">
    <property type="nucleotide sequence ID" value="NZ_KN323183.1"/>
</dbReference>
<proteinExistence type="predicted"/>
<feature type="region of interest" description="Disordered" evidence="5">
    <location>
        <begin position="1014"/>
        <end position="1116"/>
    </location>
</feature>
<dbReference type="InterPro" id="IPR008966">
    <property type="entry name" value="Adhesion_dom_sf"/>
</dbReference>
<evidence type="ECO:0000256" key="6">
    <source>
        <dbReference type="SAM" id="Phobius"/>
    </source>
</evidence>
<organism evidence="8 9">
    <name type="scientific">Dermabacter hominis 1368</name>
    <dbReference type="NCBI Taxonomy" id="1450519"/>
    <lineage>
        <taxon>Bacteria</taxon>
        <taxon>Bacillati</taxon>
        <taxon>Actinomycetota</taxon>
        <taxon>Actinomycetes</taxon>
        <taxon>Micrococcales</taxon>
        <taxon>Dermabacteraceae</taxon>
        <taxon>Dermabacter</taxon>
    </lineage>
</organism>
<dbReference type="Gene3D" id="2.60.40.1140">
    <property type="entry name" value="Collagen-binding surface protein Cna, B-type domain"/>
    <property type="match status" value="1"/>
</dbReference>
<keyword evidence="6" id="KW-0472">Membrane</keyword>
<feature type="domain" description="Gram-positive cocci surface proteins LPxTG" evidence="7">
    <location>
        <begin position="1115"/>
        <end position="1146"/>
    </location>
</feature>
<dbReference type="Proteomes" id="UP000030182">
    <property type="component" value="Unassembled WGS sequence"/>
</dbReference>
<dbReference type="InterPro" id="IPR019931">
    <property type="entry name" value="LPXTG_anchor"/>
</dbReference>
<dbReference type="Gene3D" id="2.60.40.740">
    <property type="match status" value="1"/>
</dbReference>
<keyword evidence="4" id="KW-0572">Peptidoglycan-anchor</keyword>
<feature type="compositionally biased region" description="Basic and acidic residues" evidence="5">
    <location>
        <begin position="1104"/>
        <end position="1115"/>
    </location>
</feature>
<dbReference type="PANTHER" id="PTHR36721">
    <property type="entry name" value="PROLINE-RICH FAMILY PROTEIN"/>
    <property type="match status" value="1"/>
</dbReference>
<accession>A0ABR4SHA6</accession>
<evidence type="ECO:0000256" key="1">
    <source>
        <dbReference type="ARBA" id="ARBA00022512"/>
    </source>
</evidence>
<keyword evidence="9" id="KW-1185">Reference proteome</keyword>
<comment type="caution">
    <text evidence="8">The sequence shown here is derived from an EMBL/GenBank/DDBJ whole genome shotgun (WGS) entry which is preliminary data.</text>
</comment>
<dbReference type="InterPro" id="IPR008454">
    <property type="entry name" value="Collagen-bd_Cna-like_B-typ_dom"/>
</dbReference>